<name>A0ABD3AU13_9GENT</name>
<sequence>MELRVLSLSRMECVINENESGSSDYGNLWVIQMSWHHKGHFSFDKLQCFVYIIKFMLRDLSFLMSLGFWLLTILFRIGVMLVWPNLKSLNVVNLHTSGQLSPLFHSYMHFFKTSSHFFVTFSQL</sequence>
<proteinExistence type="predicted"/>
<organism evidence="2 3">
    <name type="scientific">Cinchona calisaya</name>
    <dbReference type="NCBI Taxonomy" id="153742"/>
    <lineage>
        <taxon>Eukaryota</taxon>
        <taxon>Viridiplantae</taxon>
        <taxon>Streptophyta</taxon>
        <taxon>Embryophyta</taxon>
        <taxon>Tracheophyta</taxon>
        <taxon>Spermatophyta</taxon>
        <taxon>Magnoliopsida</taxon>
        <taxon>eudicotyledons</taxon>
        <taxon>Gunneridae</taxon>
        <taxon>Pentapetalae</taxon>
        <taxon>asterids</taxon>
        <taxon>lamiids</taxon>
        <taxon>Gentianales</taxon>
        <taxon>Rubiaceae</taxon>
        <taxon>Cinchonoideae</taxon>
        <taxon>Cinchoneae</taxon>
        <taxon>Cinchona</taxon>
    </lineage>
</organism>
<gene>
    <name evidence="2" type="ORF">ACH5RR_003034</name>
</gene>
<evidence type="ECO:0000313" key="2">
    <source>
        <dbReference type="EMBL" id="KAL3534573.1"/>
    </source>
</evidence>
<evidence type="ECO:0000313" key="3">
    <source>
        <dbReference type="Proteomes" id="UP001630127"/>
    </source>
</evidence>
<dbReference type="EMBL" id="JBJUIK010000002">
    <property type="protein sequence ID" value="KAL3534573.1"/>
    <property type="molecule type" value="Genomic_DNA"/>
</dbReference>
<keyword evidence="1" id="KW-0472">Membrane</keyword>
<evidence type="ECO:0008006" key="4">
    <source>
        <dbReference type="Google" id="ProtNLM"/>
    </source>
</evidence>
<dbReference type="Proteomes" id="UP001630127">
    <property type="component" value="Unassembled WGS sequence"/>
</dbReference>
<keyword evidence="1" id="KW-1133">Transmembrane helix</keyword>
<keyword evidence="1" id="KW-0812">Transmembrane</keyword>
<protein>
    <recommendedName>
        <fullName evidence="4">Transmembrane protein</fullName>
    </recommendedName>
</protein>
<evidence type="ECO:0000256" key="1">
    <source>
        <dbReference type="SAM" id="Phobius"/>
    </source>
</evidence>
<reference evidence="2 3" key="1">
    <citation type="submission" date="2024-11" db="EMBL/GenBank/DDBJ databases">
        <title>A near-complete genome assembly of Cinchona calisaya.</title>
        <authorList>
            <person name="Lian D.C."/>
            <person name="Zhao X.W."/>
            <person name="Wei L."/>
        </authorList>
    </citation>
    <scope>NUCLEOTIDE SEQUENCE [LARGE SCALE GENOMIC DNA]</scope>
    <source>
        <tissue evidence="2">Nenye</tissue>
    </source>
</reference>
<comment type="caution">
    <text evidence="2">The sequence shown here is derived from an EMBL/GenBank/DDBJ whole genome shotgun (WGS) entry which is preliminary data.</text>
</comment>
<dbReference type="AlphaFoldDB" id="A0ABD3AU13"/>
<accession>A0ABD3AU13</accession>
<keyword evidence="3" id="KW-1185">Reference proteome</keyword>
<feature type="transmembrane region" description="Helical" evidence="1">
    <location>
        <begin position="62"/>
        <end position="83"/>
    </location>
</feature>